<dbReference type="Gene3D" id="1.10.260.40">
    <property type="entry name" value="lambda repressor-like DNA-binding domains"/>
    <property type="match status" value="1"/>
</dbReference>
<dbReference type="InterPro" id="IPR010982">
    <property type="entry name" value="Lambda_DNA-bd_dom_sf"/>
</dbReference>
<reference evidence="5 6" key="1">
    <citation type="journal article" date="2010" name="Stand. Genomic Sci.">
        <title>Complete genome sequence of Meiothermus silvanus type strain (VI-R2).</title>
        <authorList>
            <person name="Sikorski J."/>
            <person name="Tindall B.J."/>
            <person name="Lowry S."/>
            <person name="Lucas S."/>
            <person name="Nolan M."/>
            <person name="Copeland A."/>
            <person name="Glavina Del Rio T."/>
            <person name="Tice H."/>
            <person name="Cheng J.F."/>
            <person name="Han C."/>
            <person name="Pitluck S."/>
            <person name="Liolios K."/>
            <person name="Ivanova N."/>
            <person name="Mavromatis K."/>
            <person name="Mikhailova N."/>
            <person name="Pati A."/>
            <person name="Goodwin L."/>
            <person name="Chen A."/>
            <person name="Palaniappan K."/>
            <person name="Land M."/>
            <person name="Hauser L."/>
            <person name="Chang Y.J."/>
            <person name="Jeffries C.D."/>
            <person name="Rohde M."/>
            <person name="Goker M."/>
            <person name="Woyke T."/>
            <person name="Bristow J."/>
            <person name="Eisen J.A."/>
            <person name="Markowitz V."/>
            <person name="Hugenholtz P."/>
            <person name="Kyrpides N.C."/>
            <person name="Klenk H.P."/>
            <person name="Lapidus A."/>
        </authorList>
    </citation>
    <scope>NUCLEOTIDE SEQUENCE [LARGE SCALE GENOMIC DNA]</scope>
    <source>
        <strain evidence="6">ATCC 700542 / DSM 9946 / VI-R2</strain>
    </source>
</reference>
<evidence type="ECO:0000259" key="4">
    <source>
        <dbReference type="Pfam" id="PF00717"/>
    </source>
</evidence>
<dbReference type="InterPro" id="IPR039418">
    <property type="entry name" value="LexA-like"/>
</dbReference>
<keyword evidence="1" id="KW-0805">Transcription regulation</keyword>
<dbReference type="CDD" id="cd06529">
    <property type="entry name" value="S24_LexA-like"/>
    <property type="match status" value="1"/>
</dbReference>
<dbReference type="Gene3D" id="2.10.109.10">
    <property type="entry name" value="Umud Fragment, subunit A"/>
    <property type="match status" value="1"/>
</dbReference>
<dbReference type="Proteomes" id="UP000001916">
    <property type="component" value="Chromosome"/>
</dbReference>
<evidence type="ECO:0000256" key="2">
    <source>
        <dbReference type="ARBA" id="ARBA00023125"/>
    </source>
</evidence>
<keyword evidence="2" id="KW-0238">DNA-binding</keyword>
<dbReference type="KEGG" id="msv:Mesil_2836"/>
<dbReference type="eggNOG" id="COG1974">
    <property type="taxonomic scope" value="Bacteria"/>
</dbReference>
<proteinExistence type="predicted"/>
<dbReference type="InterPro" id="IPR015927">
    <property type="entry name" value="Peptidase_S24_S26A/B/C"/>
</dbReference>
<dbReference type="CDD" id="cd00093">
    <property type="entry name" value="HTH_XRE"/>
    <property type="match status" value="1"/>
</dbReference>
<keyword evidence="6" id="KW-1185">Reference proteome</keyword>
<dbReference type="InterPro" id="IPR001387">
    <property type="entry name" value="Cro/C1-type_HTH"/>
</dbReference>
<gene>
    <name evidence="5" type="ordered locus">Mesil_2836</name>
</gene>
<dbReference type="HOGENOM" id="CLU_1174308_0_0_0"/>
<evidence type="ECO:0000256" key="3">
    <source>
        <dbReference type="ARBA" id="ARBA00023163"/>
    </source>
</evidence>
<evidence type="ECO:0000256" key="1">
    <source>
        <dbReference type="ARBA" id="ARBA00023015"/>
    </source>
</evidence>
<dbReference type="STRING" id="526227.Mesil_2836"/>
<dbReference type="RefSeq" id="WP_013159212.1">
    <property type="nucleotide sequence ID" value="NC_014212.1"/>
</dbReference>
<protein>
    <submittedName>
        <fullName evidence="5">Peptidase S24/S26A/S26B, conserved region</fullName>
    </submittedName>
</protein>
<keyword evidence="3" id="KW-0804">Transcription</keyword>
<dbReference type="Pfam" id="PF00717">
    <property type="entry name" value="Peptidase_S24"/>
    <property type="match status" value="1"/>
</dbReference>
<dbReference type="InterPro" id="IPR036286">
    <property type="entry name" value="LexA/Signal_pep-like_sf"/>
</dbReference>
<dbReference type="PANTHER" id="PTHR40661:SF3">
    <property type="entry name" value="FELS-1 PROPHAGE TRANSCRIPTIONAL REGULATOR"/>
    <property type="match status" value="1"/>
</dbReference>
<feature type="domain" description="Peptidase S24/S26A/S26B/S26C" evidence="4">
    <location>
        <begin position="103"/>
        <end position="229"/>
    </location>
</feature>
<dbReference type="AlphaFoldDB" id="D7BCU5"/>
<dbReference type="GO" id="GO:0003677">
    <property type="term" value="F:DNA binding"/>
    <property type="evidence" value="ECO:0007669"/>
    <property type="project" value="UniProtKB-KW"/>
</dbReference>
<accession>D7BCU5</accession>
<dbReference type="EMBL" id="CP002042">
    <property type="protein sequence ID" value="ADH64678.1"/>
    <property type="molecule type" value="Genomic_DNA"/>
</dbReference>
<dbReference type="PANTHER" id="PTHR40661">
    <property type="match status" value="1"/>
</dbReference>
<dbReference type="SUPFAM" id="SSF51306">
    <property type="entry name" value="LexA/Signal peptidase"/>
    <property type="match status" value="1"/>
</dbReference>
<name>D7BCU5_ALLS1</name>
<organism evidence="5 6">
    <name type="scientific">Allomeiothermus silvanus (strain ATCC 700542 / DSM 9946 / NBRC 106475 / NCIMB 13440 / VI-R2)</name>
    <name type="common">Thermus silvanus</name>
    <dbReference type="NCBI Taxonomy" id="526227"/>
    <lineage>
        <taxon>Bacteria</taxon>
        <taxon>Thermotogati</taxon>
        <taxon>Deinococcota</taxon>
        <taxon>Deinococci</taxon>
        <taxon>Thermales</taxon>
        <taxon>Thermaceae</taxon>
        <taxon>Allomeiothermus</taxon>
    </lineage>
</organism>
<evidence type="ECO:0000313" key="5">
    <source>
        <dbReference type="EMBL" id="ADH64678.1"/>
    </source>
</evidence>
<sequence>MPLPHWASAIRERRRELGKSQNRIVGESEGRLNQTELSRLERGLIHPTLDLSTAKLHALLEALEWSPSDFAEATRLEYPGLPAQVSEQMRRIEVQPEWQAFAVYGSVSAGAGESEPLEGESIAIPAEILRRKGVKPQNVRVYLVNGDCMISEGASRQEKSIAPGDYIAVDRGRRAVSGDIVVAWWPREEKLVVKRYKVEKEGIRLYPTQPAHPVLVLGLEEDLYIIGPVFWRGGGI</sequence>
<evidence type="ECO:0000313" key="6">
    <source>
        <dbReference type="Proteomes" id="UP000001916"/>
    </source>
</evidence>